<dbReference type="InterPro" id="IPR000719">
    <property type="entry name" value="Prot_kinase_dom"/>
</dbReference>
<keyword evidence="9" id="KW-0158">Chromosome</keyword>
<dbReference type="InterPro" id="IPR008266">
    <property type="entry name" value="Tyr_kinase_AS"/>
</dbReference>
<dbReference type="InterPro" id="IPR011009">
    <property type="entry name" value="Kinase-like_dom_sf"/>
</dbReference>
<dbReference type="PANTHER" id="PTHR12209">
    <property type="entry name" value="NON-SPECIFIC SERINE/THREONINE PROTEIN KINASE"/>
    <property type="match status" value="1"/>
</dbReference>
<dbReference type="RefSeq" id="XP_014183726.1">
    <property type="nucleotide sequence ID" value="XM_014328251.1"/>
</dbReference>
<evidence type="ECO:0000256" key="15">
    <source>
        <dbReference type="ARBA" id="ARBA00022777"/>
    </source>
</evidence>
<feature type="domain" description="Protein kinase" evidence="25">
    <location>
        <begin position="11"/>
        <end position="311"/>
    </location>
</feature>
<comment type="function">
    <text evidence="1">Component of the EKC/KEOPS complex that is required for the formation of a threonylcarbamoyl group on adenosine at position 37 (t(6)A37) in tRNAs that read codons beginning with adenine. The complex is probably involved in the transfer of the threonylcarbamoyl moiety of threonylcarbamoyl-AMP (TC-AMP) to the N6 group of A37. BUD32 has ATPase activity in the context of the EKC/KEOPS complex and likely plays a supporting role to the catalytic subunit KAE1. The EKC/KEOPS complex also promotes both telomere uncapping and telomere elongation. The complex is required for efficient recruitment of transcriptional coactivators.</text>
</comment>
<accession>J6FBU5</accession>
<evidence type="ECO:0000256" key="6">
    <source>
        <dbReference type="ARBA" id="ARBA00012513"/>
    </source>
</evidence>
<dbReference type="Gene3D" id="1.10.510.10">
    <property type="entry name" value="Transferase(Phosphotransferase) domain 1"/>
    <property type="match status" value="1"/>
</dbReference>
<evidence type="ECO:0000256" key="2">
    <source>
        <dbReference type="ARBA" id="ARBA00004123"/>
    </source>
</evidence>
<evidence type="ECO:0000256" key="23">
    <source>
        <dbReference type="ARBA" id="ARBA00047899"/>
    </source>
</evidence>
<comment type="similarity">
    <text evidence="4">Belongs to the protein kinase superfamily. BUD32 family.</text>
</comment>
<evidence type="ECO:0000256" key="9">
    <source>
        <dbReference type="ARBA" id="ARBA00022454"/>
    </source>
</evidence>
<dbReference type="GO" id="GO:0070525">
    <property type="term" value="P:tRNA threonylcarbamoyladenosine metabolic process"/>
    <property type="evidence" value="ECO:0007669"/>
    <property type="project" value="TreeGrafter"/>
</dbReference>
<keyword evidence="12" id="KW-0808">Transferase</keyword>
<dbReference type="KEGG" id="tasa:A1Q1_03389"/>
<comment type="catalytic activity">
    <reaction evidence="24">
        <text>L-seryl-[protein] + ATP = O-phospho-L-seryl-[protein] + ADP + H(+)</text>
        <dbReference type="Rhea" id="RHEA:17989"/>
        <dbReference type="Rhea" id="RHEA-COMP:9863"/>
        <dbReference type="Rhea" id="RHEA-COMP:11604"/>
        <dbReference type="ChEBI" id="CHEBI:15378"/>
        <dbReference type="ChEBI" id="CHEBI:29999"/>
        <dbReference type="ChEBI" id="CHEBI:30616"/>
        <dbReference type="ChEBI" id="CHEBI:83421"/>
        <dbReference type="ChEBI" id="CHEBI:456216"/>
        <dbReference type="EC" id="2.7.11.1"/>
    </reaction>
</comment>
<keyword evidence="18" id="KW-0779">Telomere</keyword>
<evidence type="ECO:0000313" key="27">
    <source>
        <dbReference type="Proteomes" id="UP000002748"/>
    </source>
</evidence>
<dbReference type="GO" id="GO:0000408">
    <property type="term" value="C:EKC/KEOPS complex"/>
    <property type="evidence" value="ECO:0007669"/>
    <property type="project" value="TreeGrafter"/>
</dbReference>
<evidence type="ECO:0000256" key="1">
    <source>
        <dbReference type="ARBA" id="ARBA00003747"/>
    </source>
</evidence>
<comment type="subcellular location">
    <subcellularLocation>
        <location evidence="3">Chromosome</location>
        <location evidence="3">Telomere</location>
    </subcellularLocation>
    <subcellularLocation>
        <location evidence="2">Nucleus</location>
    </subcellularLocation>
</comment>
<dbReference type="OrthoDB" id="3399at2759"/>
<dbReference type="Gene3D" id="3.30.200.20">
    <property type="entry name" value="Phosphorylase Kinase, domain 1"/>
    <property type="match status" value="1"/>
</dbReference>
<dbReference type="GeneID" id="25986902"/>
<dbReference type="EMBL" id="ALBS01000022">
    <property type="protein sequence ID" value="EJT52587.1"/>
    <property type="molecule type" value="Genomic_DNA"/>
</dbReference>
<evidence type="ECO:0000256" key="3">
    <source>
        <dbReference type="ARBA" id="ARBA00004574"/>
    </source>
</evidence>
<keyword evidence="13" id="KW-0819">tRNA processing</keyword>
<keyword evidence="19" id="KW-0010">Activator</keyword>
<sequence length="311" mass="33340">MSYTPPGLALIESSTLLKQGAEGRVYINDSLFGTPSVYWPEPGPPAPSTASSSTPAKPNECASLPVIIKHRFPKRYRHPALDASLTKARLQAEARALWRCAKLGLRVPGVYFVDESCGCLGLEKVPGWSVRELLGGGAEGELEVEQVDEVELPAEVARLSVAKGESGESAVATAEEVEESEGLRALKAQGKTVEDLMRSIGSALGKLHAASITHGDLTTSNMMLSPTSSGEKELALVLIDFGLSAQATMPEHYAVDLYVLERAFASTHPGSKALFDLVLESYAAAIPKKWPGIESKLKEVRLRGRKRDMTG</sequence>
<gene>
    <name evidence="26" type="ORF">A1Q1_03389</name>
</gene>
<evidence type="ECO:0000256" key="17">
    <source>
        <dbReference type="ARBA" id="ARBA00022840"/>
    </source>
</evidence>
<evidence type="ECO:0000256" key="5">
    <source>
        <dbReference type="ARBA" id="ARBA00011534"/>
    </source>
</evidence>
<evidence type="ECO:0000256" key="4">
    <source>
        <dbReference type="ARBA" id="ARBA00010630"/>
    </source>
</evidence>
<dbReference type="PROSITE" id="PS50011">
    <property type="entry name" value="PROTEIN_KINASE_DOM"/>
    <property type="match status" value="1"/>
</dbReference>
<keyword evidence="11" id="KW-0597">Phosphoprotein</keyword>
<comment type="catalytic activity">
    <reaction evidence="23">
        <text>L-threonyl-[protein] + ATP = O-phospho-L-threonyl-[protein] + ADP + H(+)</text>
        <dbReference type="Rhea" id="RHEA:46608"/>
        <dbReference type="Rhea" id="RHEA-COMP:11060"/>
        <dbReference type="Rhea" id="RHEA-COMP:11605"/>
        <dbReference type="ChEBI" id="CHEBI:15378"/>
        <dbReference type="ChEBI" id="CHEBI:30013"/>
        <dbReference type="ChEBI" id="CHEBI:30616"/>
        <dbReference type="ChEBI" id="CHEBI:61977"/>
        <dbReference type="ChEBI" id="CHEBI:456216"/>
        <dbReference type="EC" id="2.7.11.1"/>
    </reaction>
</comment>
<dbReference type="PANTHER" id="PTHR12209:SF0">
    <property type="entry name" value="EKC_KEOPS COMPLEX SUBUNIT TP53RK"/>
    <property type="match status" value="1"/>
</dbReference>
<dbReference type="GO" id="GO:0016787">
    <property type="term" value="F:hydrolase activity"/>
    <property type="evidence" value="ECO:0007669"/>
    <property type="project" value="UniProtKB-KW"/>
</dbReference>
<organism evidence="26 27">
    <name type="scientific">Trichosporon asahii var. asahii (strain ATCC 90039 / CBS 2479 / JCM 2466 / KCTC 7840 / NBRC 103889/ NCYC 2677 / UAMH 7654)</name>
    <name type="common">Yeast</name>
    <dbReference type="NCBI Taxonomy" id="1186058"/>
    <lineage>
        <taxon>Eukaryota</taxon>
        <taxon>Fungi</taxon>
        <taxon>Dikarya</taxon>
        <taxon>Basidiomycota</taxon>
        <taxon>Agaricomycotina</taxon>
        <taxon>Tremellomycetes</taxon>
        <taxon>Trichosporonales</taxon>
        <taxon>Trichosporonaceae</taxon>
        <taxon>Trichosporon</taxon>
    </lineage>
</organism>
<evidence type="ECO:0000256" key="20">
    <source>
        <dbReference type="ARBA" id="ARBA00023242"/>
    </source>
</evidence>
<dbReference type="Proteomes" id="UP000002748">
    <property type="component" value="Unassembled WGS sequence"/>
</dbReference>
<keyword evidence="10" id="KW-0723">Serine/threonine-protein kinase</keyword>
<comment type="caution">
    <text evidence="26">The sequence shown here is derived from an EMBL/GenBank/DDBJ whole genome shotgun (WGS) entry which is preliminary data.</text>
</comment>
<comment type="subunit">
    <text evidence="5">Component of the EKC/KEOPS complex composed of at least BUD32, CGI121, GON7, KAE1 and PCC1; the whole complex dimerizes.</text>
</comment>
<dbReference type="PROSITE" id="PS00109">
    <property type="entry name" value="PROTEIN_KINASE_TYR"/>
    <property type="match status" value="1"/>
</dbReference>
<keyword evidence="20" id="KW-0539">Nucleus</keyword>
<dbReference type="Pfam" id="PF06293">
    <property type="entry name" value="Kdo"/>
    <property type="match status" value="1"/>
</dbReference>
<protein>
    <recommendedName>
        <fullName evidence="8">EKC/KEOPS complex subunit BUD32</fullName>
        <ecNumber evidence="6">2.7.11.1</ecNumber>
    </recommendedName>
    <alternativeName>
        <fullName evidence="21 22">Atypical Serine/threonine protein kinase BUD32</fullName>
    </alternativeName>
    <alternativeName>
        <fullName evidence="7">EKC/KEOPS complex subunit bud32</fullName>
    </alternativeName>
</protein>
<evidence type="ECO:0000259" key="25">
    <source>
        <dbReference type="PROSITE" id="PS50011"/>
    </source>
</evidence>
<proteinExistence type="inferred from homology"/>
<evidence type="ECO:0000256" key="13">
    <source>
        <dbReference type="ARBA" id="ARBA00022694"/>
    </source>
</evidence>
<dbReference type="HOGENOM" id="CLU_063953_1_0_1"/>
<evidence type="ECO:0000256" key="12">
    <source>
        <dbReference type="ARBA" id="ARBA00022679"/>
    </source>
</evidence>
<evidence type="ECO:0000256" key="22">
    <source>
        <dbReference type="ARBA" id="ARBA00033194"/>
    </source>
</evidence>
<reference evidence="26 27" key="1">
    <citation type="journal article" date="2012" name="Eukaryot. Cell">
        <title>Draft genome sequence of CBS 2479, the standard type strain of Trichosporon asahii.</title>
        <authorList>
            <person name="Yang R.Y."/>
            <person name="Li H.T."/>
            <person name="Zhu H."/>
            <person name="Zhou G.P."/>
            <person name="Wang M."/>
            <person name="Wang L."/>
        </authorList>
    </citation>
    <scope>NUCLEOTIDE SEQUENCE [LARGE SCALE GENOMIC DNA]</scope>
    <source>
        <strain evidence="27">ATCC 90039 / CBS 2479 / JCM 2466 / KCTC 7840 / NCYC 2677 / UAMH 7654</strain>
    </source>
</reference>
<dbReference type="GO" id="GO:0005634">
    <property type="term" value="C:nucleus"/>
    <property type="evidence" value="ECO:0007669"/>
    <property type="project" value="UniProtKB-SubCell"/>
</dbReference>
<evidence type="ECO:0000256" key="19">
    <source>
        <dbReference type="ARBA" id="ARBA00023159"/>
    </source>
</evidence>
<dbReference type="GO" id="GO:0005829">
    <property type="term" value="C:cytosol"/>
    <property type="evidence" value="ECO:0007669"/>
    <property type="project" value="TreeGrafter"/>
</dbReference>
<evidence type="ECO:0000256" key="24">
    <source>
        <dbReference type="ARBA" id="ARBA00048679"/>
    </source>
</evidence>
<dbReference type="GO" id="GO:0008033">
    <property type="term" value="P:tRNA processing"/>
    <property type="evidence" value="ECO:0007669"/>
    <property type="project" value="UniProtKB-KW"/>
</dbReference>
<evidence type="ECO:0000256" key="16">
    <source>
        <dbReference type="ARBA" id="ARBA00022801"/>
    </source>
</evidence>
<name>J6FBU5_TRIAS</name>
<evidence type="ECO:0000256" key="21">
    <source>
        <dbReference type="ARBA" id="ARBA00030980"/>
    </source>
</evidence>
<keyword evidence="15" id="KW-0418">Kinase</keyword>
<evidence type="ECO:0000256" key="11">
    <source>
        <dbReference type="ARBA" id="ARBA00022553"/>
    </source>
</evidence>
<dbReference type="GO" id="GO:0000781">
    <property type="term" value="C:chromosome, telomeric region"/>
    <property type="evidence" value="ECO:0007669"/>
    <property type="project" value="UniProtKB-SubCell"/>
</dbReference>
<dbReference type="SUPFAM" id="SSF56112">
    <property type="entry name" value="Protein kinase-like (PK-like)"/>
    <property type="match status" value="1"/>
</dbReference>
<evidence type="ECO:0000256" key="10">
    <source>
        <dbReference type="ARBA" id="ARBA00022527"/>
    </source>
</evidence>
<dbReference type="AlphaFoldDB" id="J6FBU5"/>
<keyword evidence="16" id="KW-0378">Hydrolase</keyword>
<dbReference type="GO" id="GO:0004674">
    <property type="term" value="F:protein serine/threonine kinase activity"/>
    <property type="evidence" value="ECO:0007669"/>
    <property type="project" value="UniProtKB-KW"/>
</dbReference>
<dbReference type="EC" id="2.7.11.1" evidence="6"/>
<dbReference type="FunFam" id="3.30.200.20:FF:000201">
    <property type="entry name" value="TP53-regulating kinase isoform X1"/>
    <property type="match status" value="1"/>
</dbReference>
<evidence type="ECO:0000256" key="7">
    <source>
        <dbReference type="ARBA" id="ARBA00013948"/>
    </source>
</evidence>
<dbReference type="GO" id="GO:0005524">
    <property type="term" value="F:ATP binding"/>
    <property type="evidence" value="ECO:0007669"/>
    <property type="project" value="UniProtKB-KW"/>
</dbReference>
<evidence type="ECO:0000256" key="18">
    <source>
        <dbReference type="ARBA" id="ARBA00022895"/>
    </source>
</evidence>
<keyword evidence="17" id="KW-0067">ATP-binding</keyword>
<evidence type="ECO:0000256" key="14">
    <source>
        <dbReference type="ARBA" id="ARBA00022741"/>
    </source>
</evidence>
<keyword evidence="14" id="KW-0547">Nucleotide-binding</keyword>
<evidence type="ECO:0000313" key="26">
    <source>
        <dbReference type="EMBL" id="EJT52587.1"/>
    </source>
</evidence>
<evidence type="ECO:0000256" key="8">
    <source>
        <dbReference type="ARBA" id="ARBA00019973"/>
    </source>
</evidence>
<dbReference type="VEuPathDB" id="FungiDB:A1Q1_03389"/>
<dbReference type="FunFam" id="1.10.510.10:FF:000323">
    <property type="entry name" value="TP53-regulating kinase, putative"/>
    <property type="match status" value="1"/>
</dbReference>